<dbReference type="Gene3D" id="3.40.50.720">
    <property type="entry name" value="NAD(P)-binding Rossmann-like Domain"/>
    <property type="match status" value="1"/>
</dbReference>
<dbReference type="PANTHER" id="PTHR24320">
    <property type="entry name" value="RETINOL DEHYDROGENASE"/>
    <property type="match status" value="1"/>
</dbReference>
<comment type="similarity">
    <text evidence="1">Belongs to the short-chain dehydrogenases/reductases (SDR) family.</text>
</comment>
<dbReference type="Proteomes" id="UP000782241">
    <property type="component" value="Unassembled WGS sequence"/>
</dbReference>
<dbReference type="PANTHER" id="PTHR24320:SF283">
    <property type="entry name" value="RETINOL DEHYDROGENASE 11"/>
    <property type="match status" value="1"/>
</dbReference>
<dbReference type="AlphaFoldDB" id="A0A9P7H2D3"/>
<evidence type="ECO:0000313" key="4">
    <source>
        <dbReference type="Proteomes" id="UP000782241"/>
    </source>
</evidence>
<dbReference type="InterPro" id="IPR002347">
    <property type="entry name" value="SDR_fam"/>
</dbReference>
<dbReference type="PRINTS" id="PR00081">
    <property type="entry name" value="GDHRDH"/>
</dbReference>
<gene>
    <name evidence="3" type="ORF">KAF25_010834</name>
</gene>
<dbReference type="EMBL" id="JAGPUO010000014">
    <property type="protein sequence ID" value="KAG5658653.1"/>
    <property type="molecule type" value="Genomic_DNA"/>
</dbReference>
<evidence type="ECO:0000313" key="3">
    <source>
        <dbReference type="EMBL" id="KAG5658653.1"/>
    </source>
</evidence>
<keyword evidence="2" id="KW-0560">Oxidoreductase</keyword>
<proteinExistence type="inferred from homology"/>
<dbReference type="InterPro" id="IPR036291">
    <property type="entry name" value="NAD(P)-bd_dom_sf"/>
</dbReference>
<dbReference type="GO" id="GO:0016491">
    <property type="term" value="F:oxidoreductase activity"/>
    <property type="evidence" value="ECO:0007669"/>
    <property type="project" value="UniProtKB-KW"/>
</dbReference>
<dbReference type="Pfam" id="PF00106">
    <property type="entry name" value="adh_short"/>
    <property type="match status" value="1"/>
</dbReference>
<evidence type="ECO:0008006" key="5">
    <source>
        <dbReference type="Google" id="ProtNLM"/>
    </source>
</evidence>
<sequence>MSSASGSIKSTGDDGQFTALFNIDGTNYAFSGAFDPPAQQQFESIEAKLEYPSVETLEGNQSIEGKVGTEDIIVTSQDGIKITGNLMLPVSPGSRFSSKPSRSIFTANTIMARHSPKTTVHQLAQEYASIIKGRTILTTGVSPGGLGAHFVEAITVAEPGLVILAGRSIGKLQQTADHLAAKFPNIKTRLLTLDLSSLKSVRSAAGEVNSWTDVPNIDVLVNNAGIMATDFRLTEDGFESQFASNHLGHFLFTNLIIDKILASKAPRVVSVSSNGHRLGAIRWGDPHFSNGDLYNKWSAYGQSKSANMLFAISLAEKLGSRGLQAYSLHPGAILETSLAGHLEGLENLVEADRAMGDPWGWVDWSNIPVSAEVGAATHAFAAFDPDLKEHNGAYLLECRLADPFTDTVRPWATSSTEAELLWRLSEKLVEQKFSY</sequence>
<name>A0A9P7H2D3_9HYPO</name>
<evidence type="ECO:0000256" key="1">
    <source>
        <dbReference type="ARBA" id="ARBA00006484"/>
    </source>
</evidence>
<comment type="caution">
    <text evidence="3">The sequence shown here is derived from an EMBL/GenBank/DDBJ whole genome shotgun (WGS) entry which is preliminary data.</text>
</comment>
<accession>A0A9P7H2D3</accession>
<evidence type="ECO:0000256" key="2">
    <source>
        <dbReference type="ARBA" id="ARBA00023002"/>
    </source>
</evidence>
<keyword evidence="4" id="KW-1185">Reference proteome</keyword>
<dbReference type="SUPFAM" id="SSF51735">
    <property type="entry name" value="NAD(P)-binding Rossmann-fold domains"/>
    <property type="match status" value="1"/>
</dbReference>
<reference evidence="3" key="1">
    <citation type="submission" date="2021-04" db="EMBL/GenBank/DDBJ databases">
        <title>Draft genome of Fusarium avenaceum strain F156N33, isolated from an atmospheric sample in Virginia.</title>
        <authorList>
            <person name="Yang S."/>
            <person name="Vinatzer B.A."/>
            <person name="Coleman J."/>
        </authorList>
    </citation>
    <scope>NUCLEOTIDE SEQUENCE</scope>
    <source>
        <strain evidence="3">F156N33</strain>
    </source>
</reference>
<protein>
    <recommendedName>
        <fullName evidence="5">Oxidoreductase</fullName>
    </recommendedName>
</protein>
<organism evidence="3 4">
    <name type="scientific">Fusarium avenaceum</name>
    <dbReference type="NCBI Taxonomy" id="40199"/>
    <lineage>
        <taxon>Eukaryota</taxon>
        <taxon>Fungi</taxon>
        <taxon>Dikarya</taxon>
        <taxon>Ascomycota</taxon>
        <taxon>Pezizomycotina</taxon>
        <taxon>Sordariomycetes</taxon>
        <taxon>Hypocreomycetidae</taxon>
        <taxon>Hypocreales</taxon>
        <taxon>Nectriaceae</taxon>
        <taxon>Fusarium</taxon>
        <taxon>Fusarium tricinctum species complex</taxon>
    </lineage>
</organism>